<protein>
    <submittedName>
        <fullName evidence="3">Rho GTPase activation protein</fullName>
    </submittedName>
</protein>
<proteinExistence type="predicted"/>
<dbReference type="GO" id="GO:0007165">
    <property type="term" value="P:signal transduction"/>
    <property type="evidence" value="ECO:0007669"/>
    <property type="project" value="InterPro"/>
</dbReference>
<dbReference type="SUPFAM" id="SSF48350">
    <property type="entry name" value="GTPase activation domain, GAP"/>
    <property type="match status" value="1"/>
</dbReference>
<dbReference type="GO" id="GO:0005096">
    <property type="term" value="F:GTPase activator activity"/>
    <property type="evidence" value="ECO:0007669"/>
    <property type="project" value="UniProtKB-KW"/>
</dbReference>
<gene>
    <name evidence="3" type="ORF">BDK51DRAFT_5743</name>
</gene>
<feature type="domain" description="Rho-GAP" evidence="2">
    <location>
        <begin position="1"/>
        <end position="181"/>
    </location>
</feature>
<feature type="non-terminal residue" evidence="3">
    <location>
        <position position="185"/>
    </location>
</feature>
<accession>A0A4P9WAR5</accession>
<dbReference type="PANTHER" id="PTHR15228">
    <property type="entry name" value="SPERMATHECAL PHYSIOLOGY VARIANT"/>
    <property type="match status" value="1"/>
</dbReference>
<dbReference type="InterPro" id="IPR000198">
    <property type="entry name" value="RhoGAP_dom"/>
</dbReference>
<keyword evidence="4" id="KW-1185">Reference proteome</keyword>
<dbReference type="PANTHER" id="PTHR15228:SF25">
    <property type="entry name" value="F-BAR DOMAIN-CONTAINING PROTEIN"/>
    <property type="match status" value="1"/>
</dbReference>
<dbReference type="Gene3D" id="1.10.555.10">
    <property type="entry name" value="Rho GTPase activation protein"/>
    <property type="match status" value="1"/>
</dbReference>
<dbReference type="AlphaFoldDB" id="A0A4P9WAR5"/>
<sequence>IPIVVSECDRFLRANGLSANGIFRVNGSERRISALTTVFDSPPSYGLGCSFEGYTVYDVADFLKKYLRGIPEPIFTTDLYPYFLKCLGALNVPLEGGLRLRAFRLLILSLPSSHLILLEILLQLFSEVASLSAQNQMNAHNLARIFSPNVLRPKTNKQPLDEYEKCSHVMEFFIDNSAQFIVTAP</sequence>
<dbReference type="OrthoDB" id="3196451at2759"/>
<dbReference type="PROSITE" id="PS50238">
    <property type="entry name" value="RHOGAP"/>
    <property type="match status" value="1"/>
</dbReference>
<dbReference type="SMART" id="SM00324">
    <property type="entry name" value="RhoGAP"/>
    <property type="match status" value="1"/>
</dbReference>
<dbReference type="Pfam" id="PF00620">
    <property type="entry name" value="RhoGAP"/>
    <property type="match status" value="1"/>
</dbReference>
<evidence type="ECO:0000259" key="2">
    <source>
        <dbReference type="PROSITE" id="PS50238"/>
    </source>
</evidence>
<evidence type="ECO:0000313" key="4">
    <source>
        <dbReference type="Proteomes" id="UP000269721"/>
    </source>
</evidence>
<dbReference type="CDD" id="cd00159">
    <property type="entry name" value="RhoGAP"/>
    <property type="match status" value="1"/>
</dbReference>
<dbReference type="GO" id="GO:0005938">
    <property type="term" value="C:cell cortex"/>
    <property type="evidence" value="ECO:0007669"/>
    <property type="project" value="TreeGrafter"/>
</dbReference>
<dbReference type="InterPro" id="IPR051025">
    <property type="entry name" value="RhoGAP"/>
</dbReference>
<dbReference type="InterPro" id="IPR008936">
    <property type="entry name" value="Rho_GTPase_activation_prot"/>
</dbReference>
<name>A0A4P9WAR5_9FUNG</name>
<keyword evidence="1" id="KW-0343">GTPase activation</keyword>
<evidence type="ECO:0000313" key="3">
    <source>
        <dbReference type="EMBL" id="RKO89312.1"/>
    </source>
</evidence>
<feature type="non-terminal residue" evidence="3">
    <location>
        <position position="1"/>
    </location>
</feature>
<dbReference type="GO" id="GO:0060237">
    <property type="term" value="P:regulation of fungal-type cell wall organization"/>
    <property type="evidence" value="ECO:0007669"/>
    <property type="project" value="TreeGrafter"/>
</dbReference>
<dbReference type="Proteomes" id="UP000269721">
    <property type="component" value="Unassembled WGS sequence"/>
</dbReference>
<organism evidence="3 4">
    <name type="scientific">Blyttiomyces helicus</name>
    <dbReference type="NCBI Taxonomy" id="388810"/>
    <lineage>
        <taxon>Eukaryota</taxon>
        <taxon>Fungi</taxon>
        <taxon>Fungi incertae sedis</taxon>
        <taxon>Chytridiomycota</taxon>
        <taxon>Chytridiomycota incertae sedis</taxon>
        <taxon>Chytridiomycetes</taxon>
        <taxon>Chytridiomycetes incertae sedis</taxon>
        <taxon>Blyttiomyces</taxon>
    </lineage>
</organism>
<evidence type="ECO:0000256" key="1">
    <source>
        <dbReference type="ARBA" id="ARBA00022468"/>
    </source>
</evidence>
<reference evidence="4" key="1">
    <citation type="journal article" date="2018" name="Nat. Microbiol.">
        <title>Leveraging single-cell genomics to expand the fungal tree of life.</title>
        <authorList>
            <person name="Ahrendt S.R."/>
            <person name="Quandt C.A."/>
            <person name="Ciobanu D."/>
            <person name="Clum A."/>
            <person name="Salamov A."/>
            <person name="Andreopoulos B."/>
            <person name="Cheng J.F."/>
            <person name="Woyke T."/>
            <person name="Pelin A."/>
            <person name="Henrissat B."/>
            <person name="Reynolds N.K."/>
            <person name="Benny G.L."/>
            <person name="Smith M.E."/>
            <person name="James T.Y."/>
            <person name="Grigoriev I.V."/>
        </authorList>
    </citation>
    <scope>NUCLEOTIDE SEQUENCE [LARGE SCALE GENOMIC DNA]</scope>
</reference>
<dbReference type="EMBL" id="KZ996167">
    <property type="protein sequence ID" value="RKO89312.1"/>
    <property type="molecule type" value="Genomic_DNA"/>
</dbReference>